<comment type="caution">
    <text evidence="2">The sequence shown here is derived from an EMBL/GenBank/DDBJ whole genome shotgun (WGS) entry which is preliminary data.</text>
</comment>
<name>A0A4C1SW33_EUMVA</name>
<sequence>MCLSHSVANLAEAQKVAASAVAFRLLSENSGGPLHPRRLPSTRAPCVRYPIPLREAGNAMGTPLRSLTGSGFERGIGNGIESRDQKGSKWRTRPCTNKRNSAAVKLVTKAWRWRKKGTRERRRKGRGVLSLRITSFAGKSERQSFVRCTVHFSPCFPHRIEPFLHVSQAHLTDFYAPASYVCRVQPPSVWLFGFG</sequence>
<organism evidence="2 3">
    <name type="scientific">Eumeta variegata</name>
    <name type="common">Bagworm moth</name>
    <name type="synonym">Eumeta japonica</name>
    <dbReference type="NCBI Taxonomy" id="151549"/>
    <lineage>
        <taxon>Eukaryota</taxon>
        <taxon>Metazoa</taxon>
        <taxon>Ecdysozoa</taxon>
        <taxon>Arthropoda</taxon>
        <taxon>Hexapoda</taxon>
        <taxon>Insecta</taxon>
        <taxon>Pterygota</taxon>
        <taxon>Neoptera</taxon>
        <taxon>Endopterygota</taxon>
        <taxon>Lepidoptera</taxon>
        <taxon>Glossata</taxon>
        <taxon>Ditrysia</taxon>
        <taxon>Tineoidea</taxon>
        <taxon>Psychidae</taxon>
        <taxon>Oiketicinae</taxon>
        <taxon>Eumeta</taxon>
    </lineage>
</organism>
<feature type="region of interest" description="Disordered" evidence="1">
    <location>
        <begin position="75"/>
        <end position="95"/>
    </location>
</feature>
<evidence type="ECO:0000313" key="3">
    <source>
        <dbReference type="Proteomes" id="UP000299102"/>
    </source>
</evidence>
<dbReference type="AlphaFoldDB" id="A0A4C1SW33"/>
<keyword evidence="3" id="KW-1185">Reference proteome</keyword>
<reference evidence="2 3" key="1">
    <citation type="journal article" date="2019" name="Commun. Biol.">
        <title>The bagworm genome reveals a unique fibroin gene that provides high tensile strength.</title>
        <authorList>
            <person name="Kono N."/>
            <person name="Nakamura H."/>
            <person name="Ohtoshi R."/>
            <person name="Tomita M."/>
            <person name="Numata K."/>
            <person name="Arakawa K."/>
        </authorList>
    </citation>
    <scope>NUCLEOTIDE SEQUENCE [LARGE SCALE GENOMIC DNA]</scope>
</reference>
<gene>
    <name evidence="2" type="ORF">EVAR_3519_1</name>
</gene>
<accession>A0A4C1SW33</accession>
<proteinExistence type="predicted"/>
<dbReference type="EMBL" id="BGZK01000021">
    <property type="protein sequence ID" value="GBP06134.1"/>
    <property type="molecule type" value="Genomic_DNA"/>
</dbReference>
<protein>
    <submittedName>
        <fullName evidence="2">Uncharacterized protein</fullName>
    </submittedName>
</protein>
<dbReference type="Proteomes" id="UP000299102">
    <property type="component" value="Unassembled WGS sequence"/>
</dbReference>
<evidence type="ECO:0000256" key="1">
    <source>
        <dbReference type="SAM" id="MobiDB-lite"/>
    </source>
</evidence>
<evidence type="ECO:0000313" key="2">
    <source>
        <dbReference type="EMBL" id="GBP06134.1"/>
    </source>
</evidence>